<dbReference type="SUPFAM" id="SSF52518">
    <property type="entry name" value="Thiamin diphosphate-binding fold (THDP-binding)"/>
    <property type="match status" value="2"/>
</dbReference>
<evidence type="ECO:0000313" key="16">
    <source>
        <dbReference type="Proteomes" id="UP000244905"/>
    </source>
</evidence>
<dbReference type="GO" id="GO:0000287">
    <property type="term" value="F:magnesium ion binding"/>
    <property type="evidence" value="ECO:0007669"/>
    <property type="project" value="UniProtKB-UniRule"/>
</dbReference>
<feature type="domain" description="Thiamine pyrophosphate enzyme TPP-binding" evidence="13">
    <location>
        <begin position="396"/>
        <end position="543"/>
    </location>
</feature>
<dbReference type="EMBL" id="PUEC01000014">
    <property type="protein sequence ID" value="PWB02229.1"/>
    <property type="molecule type" value="Genomic_DNA"/>
</dbReference>
<dbReference type="CDD" id="cd07035">
    <property type="entry name" value="TPP_PYR_POX_like"/>
    <property type="match status" value="1"/>
</dbReference>
<evidence type="ECO:0000256" key="11">
    <source>
        <dbReference type="RuleBase" id="RU003591"/>
    </source>
</evidence>
<dbReference type="CDD" id="cd02015">
    <property type="entry name" value="TPP_AHAS"/>
    <property type="match status" value="1"/>
</dbReference>
<name>A0A2V1IQJ4_9BACT</name>
<comment type="caution">
    <text evidence="15">The sequence shown here is derived from an EMBL/GenBank/DDBJ whole genome shotgun (WGS) entry which is preliminary data.</text>
</comment>
<dbReference type="InterPro" id="IPR012846">
    <property type="entry name" value="Acetolactate_synth_lsu"/>
</dbReference>
<dbReference type="InterPro" id="IPR011766">
    <property type="entry name" value="TPP_enzyme_TPP-bd"/>
</dbReference>
<dbReference type="Pfam" id="PF02776">
    <property type="entry name" value="TPP_enzyme_N"/>
    <property type="match status" value="1"/>
</dbReference>
<evidence type="ECO:0000256" key="9">
    <source>
        <dbReference type="ARBA" id="ARBA00023052"/>
    </source>
</evidence>
<evidence type="ECO:0000259" key="13">
    <source>
        <dbReference type="Pfam" id="PF02775"/>
    </source>
</evidence>
<comment type="cofactor">
    <cofactor evidence="11">
        <name>Mg(2+)</name>
        <dbReference type="ChEBI" id="CHEBI:18420"/>
    </cofactor>
    <text evidence="11">Binds 1 Mg(2+) ion per subunit.</text>
</comment>
<dbReference type="Proteomes" id="UP000244905">
    <property type="component" value="Unassembled WGS sequence"/>
</dbReference>
<dbReference type="NCBIfam" id="TIGR00118">
    <property type="entry name" value="acolac_lg"/>
    <property type="match status" value="1"/>
</dbReference>
<evidence type="ECO:0000256" key="6">
    <source>
        <dbReference type="ARBA" id="ARBA00022679"/>
    </source>
</evidence>
<dbReference type="SUPFAM" id="SSF52467">
    <property type="entry name" value="DHS-like NAD/FAD-binding domain"/>
    <property type="match status" value="1"/>
</dbReference>
<organism evidence="15 16">
    <name type="scientific">Duncaniella muris</name>
    <dbReference type="NCBI Taxonomy" id="2094150"/>
    <lineage>
        <taxon>Bacteria</taxon>
        <taxon>Pseudomonadati</taxon>
        <taxon>Bacteroidota</taxon>
        <taxon>Bacteroidia</taxon>
        <taxon>Bacteroidales</taxon>
        <taxon>Muribaculaceae</taxon>
        <taxon>Duncaniella</taxon>
    </lineage>
</organism>
<sequence length="574" mass="62003">MSERITGAEAICRALLAEGVDTIFGYPGGQIMPFYDKLYDFTDSLRHILTRHEQGAVHAAQGYARASGRVGVVTVTSGPAATNVITGLGDANIDCTPIVVITGQVGVASLGTDAFQETDVIGITQPITKWAYQIRRPEEIPWAMARAFYIATTGRPGAVVLDITRDAQVGTLDWSYKKTNYIRSYNPAPELQPGEIISAAALINRSERPLILSGHGVMLSEAEADLLALAEKADIPVATTLLGLSTIPSEHPLNKGMVGMHGNIGPNIATNNADVILAVGMRFDDRVTGVIKSYAPQAKIIHIDIDSAEFNKNVKAHIAIHADAKTALRALLPQINKADRKEWLTTFERPENVEQAEVIERETDPKDLGPESPMRMGEVVRKLSEATGNKAIVVTDVGQNQMMSARYSSYTMPKSMITSGGLGTMGFCLPAAIGAKLAEPSREVLAFMGDGGFQMTMQELGTILEYRIGVKMVLLNNNYLGNVRQWQAMFYNNRFSATPMVNPDFVAIAAAYGIPAENVSCRAELDSAIARMAAHDGAYLLNVNIDPTDMVFPMVTPGSAIDNILINATDKYEA</sequence>
<dbReference type="GO" id="GO:0030976">
    <property type="term" value="F:thiamine pyrophosphate binding"/>
    <property type="evidence" value="ECO:0007669"/>
    <property type="project" value="UniProtKB-UniRule"/>
</dbReference>
<keyword evidence="9 11" id="KW-0786">Thiamine pyrophosphate</keyword>
<proteinExistence type="inferred from homology"/>
<comment type="catalytic activity">
    <reaction evidence="11">
        <text>2 pyruvate + H(+) = (2S)-2-acetolactate + CO2</text>
        <dbReference type="Rhea" id="RHEA:25249"/>
        <dbReference type="ChEBI" id="CHEBI:15361"/>
        <dbReference type="ChEBI" id="CHEBI:15378"/>
        <dbReference type="ChEBI" id="CHEBI:16526"/>
        <dbReference type="ChEBI" id="CHEBI:58476"/>
        <dbReference type="EC" id="2.2.1.6"/>
    </reaction>
</comment>
<keyword evidence="8 11" id="KW-0460">Magnesium</keyword>
<dbReference type="InterPro" id="IPR039368">
    <property type="entry name" value="AHAS_TPP"/>
</dbReference>
<protein>
    <recommendedName>
        <fullName evidence="4 11">Acetolactate synthase</fullName>
        <ecNumber evidence="4 11">2.2.1.6</ecNumber>
    </recommendedName>
</protein>
<dbReference type="PANTHER" id="PTHR18968:SF13">
    <property type="entry name" value="ACETOLACTATE SYNTHASE CATALYTIC SUBUNIT, MITOCHONDRIAL"/>
    <property type="match status" value="1"/>
</dbReference>
<dbReference type="PROSITE" id="PS00187">
    <property type="entry name" value="TPP_ENZYMES"/>
    <property type="match status" value="1"/>
</dbReference>
<dbReference type="Gene3D" id="3.40.50.1220">
    <property type="entry name" value="TPP-binding domain"/>
    <property type="match status" value="1"/>
</dbReference>
<comment type="cofactor">
    <cofactor evidence="11">
        <name>thiamine diphosphate</name>
        <dbReference type="ChEBI" id="CHEBI:58937"/>
    </cofactor>
    <text evidence="11">Binds 1 thiamine pyrophosphate per subunit.</text>
</comment>
<comment type="pathway">
    <text evidence="2 11">Amino-acid biosynthesis; L-valine biosynthesis; L-valine from pyruvate: step 1/4.</text>
</comment>
<comment type="pathway">
    <text evidence="1 11">Amino-acid biosynthesis; L-isoleucine biosynthesis; L-isoleucine from 2-oxobutanoate: step 1/4.</text>
</comment>
<keyword evidence="6 11" id="KW-0808">Transferase</keyword>
<dbReference type="FunFam" id="3.40.50.1220:FF:000008">
    <property type="entry name" value="Acetolactate synthase"/>
    <property type="match status" value="1"/>
</dbReference>
<dbReference type="GO" id="GO:0009097">
    <property type="term" value="P:isoleucine biosynthetic process"/>
    <property type="evidence" value="ECO:0007669"/>
    <property type="project" value="UniProtKB-UniPathway"/>
</dbReference>
<dbReference type="InterPro" id="IPR012001">
    <property type="entry name" value="Thiamin_PyroP_enz_TPP-bd_dom"/>
</dbReference>
<keyword evidence="10 11" id="KW-0100">Branched-chain amino acid biosynthesis</keyword>
<dbReference type="InterPro" id="IPR029035">
    <property type="entry name" value="DHS-like_NAD/FAD-binding_dom"/>
</dbReference>
<evidence type="ECO:0000259" key="12">
    <source>
        <dbReference type="Pfam" id="PF00205"/>
    </source>
</evidence>
<dbReference type="GO" id="GO:0005948">
    <property type="term" value="C:acetolactate synthase complex"/>
    <property type="evidence" value="ECO:0007669"/>
    <property type="project" value="TreeGrafter"/>
</dbReference>
<evidence type="ECO:0000256" key="10">
    <source>
        <dbReference type="ARBA" id="ARBA00023304"/>
    </source>
</evidence>
<comment type="similarity">
    <text evidence="3 11">Belongs to the TPP enzyme family.</text>
</comment>
<evidence type="ECO:0000256" key="5">
    <source>
        <dbReference type="ARBA" id="ARBA00022605"/>
    </source>
</evidence>
<evidence type="ECO:0000313" key="15">
    <source>
        <dbReference type="EMBL" id="PWB02229.1"/>
    </source>
</evidence>
<dbReference type="InterPro" id="IPR012000">
    <property type="entry name" value="Thiamin_PyroP_enz_cen_dom"/>
</dbReference>
<dbReference type="UniPathway" id="UPA00049">
    <property type="reaction ID" value="UER00059"/>
</dbReference>
<dbReference type="InterPro" id="IPR045229">
    <property type="entry name" value="TPP_enz"/>
</dbReference>
<dbReference type="Gene3D" id="3.40.50.970">
    <property type="match status" value="2"/>
</dbReference>
<reference evidence="16" key="1">
    <citation type="submission" date="2018-02" db="EMBL/GenBank/DDBJ databases">
        <authorList>
            <person name="Clavel T."/>
            <person name="Strowig T."/>
        </authorList>
    </citation>
    <scope>NUCLEOTIDE SEQUENCE [LARGE SCALE GENOMIC DNA]</scope>
    <source>
        <strain evidence="16">DSM 103720</strain>
    </source>
</reference>
<feature type="domain" description="Thiamine pyrophosphate enzyme N-terminal TPP-binding" evidence="14">
    <location>
        <begin position="6"/>
        <end position="121"/>
    </location>
</feature>
<evidence type="ECO:0000259" key="14">
    <source>
        <dbReference type="Pfam" id="PF02776"/>
    </source>
</evidence>
<evidence type="ECO:0000256" key="4">
    <source>
        <dbReference type="ARBA" id="ARBA00013145"/>
    </source>
</evidence>
<dbReference type="FunFam" id="3.40.50.970:FF:000007">
    <property type="entry name" value="Acetolactate synthase"/>
    <property type="match status" value="1"/>
</dbReference>
<dbReference type="GeneID" id="82526117"/>
<dbReference type="UniPathway" id="UPA00047">
    <property type="reaction ID" value="UER00055"/>
</dbReference>
<dbReference type="Pfam" id="PF02775">
    <property type="entry name" value="TPP_enzyme_C"/>
    <property type="match status" value="1"/>
</dbReference>
<keyword evidence="5 11" id="KW-0028">Amino-acid biosynthesis</keyword>
<keyword evidence="7 11" id="KW-0479">Metal-binding</keyword>
<keyword evidence="16" id="KW-1185">Reference proteome</keyword>
<dbReference type="PANTHER" id="PTHR18968">
    <property type="entry name" value="THIAMINE PYROPHOSPHATE ENZYMES"/>
    <property type="match status" value="1"/>
</dbReference>
<evidence type="ECO:0000256" key="2">
    <source>
        <dbReference type="ARBA" id="ARBA00005025"/>
    </source>
</evidence>
<evidence type="ECO:0000256" key="8">
    <source>
        <dbReference type="ARBA" id="ARBA00022842"/>
    </source>
</evidence>
<feature type="domain" description="Thiamine pyrophosphate enzyme central" evidence="12">
    <location>
        <begin position="198"/>
        <end position="331"/>
    </location>
</feature>
<evidence type="ECO:0000256" key="1">
    <source>
        <dbReference type="ARBA" id="ARBA00004974"/>
    </source>
</evidence>
<dbReference type="GO" id="GO:0050660">
    <property type="term" value="F:flavin adenine dinucleotide binding"/>
    <property type="evidence" value="ECO:0007669"/>
    <property type="project" value="InterPro"/>
</dbReference>
<dbReference type="InterPro" id="IPR029061">
    <property type="entry name" value="THDP-binding"/>
</dbReference>
<dbReference type="AlphaFoldDB" id="A0A2V1IQJ4"/>
<dbReference type="InterPro" id="IPR000399">
    <property type="entry name" value="TPP-bd_CS"/>
</dbReference>
<gene>
    <name evidence="15" type="primary">ilvB</name>
    <name evidence="15" type="ORF">C5O23_07145</name>
</gene>
<dbReference type="GO" id="GO:0003984">
    <property type="term" value="F:acetolactate synthase activity"/>
    <property type="evidence" value="ECO:0007669"/>
    <property type="project" value="UniProtKB-EC"/>
</dbReference>
<dbReference type="EC" id="2.2.1.6" evidence="4 11"/>
<evidence type="ECO:0000256" key="7">
    <source>
        <dbReference type="ARBA" id="ARBA00022723"/>
    </source>
</evidence>
<accession>A0A2V1IQJ4</accession>
<evidence type="ECO:0000256" key="3">
    <source>
        <dbReference type="ARBA" id="ARBA00007812"/>
    </source>
</evidence>
<dbReference type="RefSeq" id="WP_107032262.1">
    <property type="nucleotide sequence ID" value="NZ_CAPEJN010000061.1"/>
</dbReference>
<dbReference type="GO" id="GO:0009099">
    <property type="term" value="P:L-valine biosynthetic process"/>
    <property type="evidence" value="ECO:0007669"/>
    <property type="project" value="UniProtKB-UniPathway"/>
</dbReference>
<dbReference type="Pfam" id="PF00205">
    <property type="entry name" value="TPP_enzyme_M"/>
    <property type="match status" value="1"/>
</dbReference>